<name>A0A427YHY7_9TREE</name>
<proteinExistence type="predicted"/>
<dbReference type="OrthoDB" id="10262413at2759"/>
<dbReference type="Gene3D" id="3.40.50.720">
    <property type="entry name" value="NAD(P)-binding Rossmann-like Domain"/>
    <property type="match status" value="1"/>
</dbReference>
<dbReference type="SUPFAM" id="SSF51735">
    <property type="entry name" value="NAD(P)-binding Rossmann-fold domains"/>
    <property type="match status" value="1"/>
</dbReference>
<evidence type="ECO:0000313" key="1">
    <source>
        <dbReference type="EMBL" id="RSH90693.1"/>
    </source>
</evidence>
<reference evidence="1 2" key="1">
    <citation type="submission" date="2018-11" db="EMBL/GenBank/DDBJ databases">
        <title>Genome sequence of Saitozyma podzolica DSM 27192.</title>
        <authorList>
            <person name="Aliyu H."/>
            <person name="Gorte O."/>
            <person name="Ochsenreither K."/>
        </authorList>
    </citation>
    <scope>NUCLEOTIDE SEQUENCE [LARGE SCALE GENOMIC DNA]</scope>
    <source>
        <strain evidence="1 2">DSM 27192</strain>
    </source>
</reference>
<comment type="caution">
    <text evidence="1">The sequence shown here is derived from an EMBL/GenBank/DDBJ whole genome shotgun (WGS) entry which is preliminary data.</text>
</comment>
<dbReference type="Proteomes" id="UP000279259">
    <property type="component" value="Unassembled WGS sequence"/>
</dbReference>
<dbReference type="PANTHER" id="PTHR48079:SF6">
    <property type="entry name" value="NAD(P)-BINDING DOMAIN-CONTAINING PROTEIN-RELATED"/>
    <property type="match status" value="1"/>
</dbReference>
<accession>A0A427YHY7</accession>
<dbReference type="EMBL" id="RSCD01000010">
    <property type="protein sequence ID" value="RSH90693.1"/>
    <property type="molecule type" value="Genomic_DNA"/>
</dbReference>
<dbReference type="GO" id="GO:0005737">
    <property type="term" value="C:cytoplasm"/>
    <property type="evidence" value="ECO:0007669"/>
    <property type="project" value="TreeGrafter"/>
</dbReference>
<dbReference type="PANTHER" id="PTHR48079">
    <property type="entry name" value="PROTEIN YEEZ"/>
    <property type="match status" value="1"/>
</dbReference>
<dbReference type="GO" id="GO:0004029">
    <property type="term" value="F:aldehyde dehydrogenase (NAD+) activity"/>
    <property type="evidence" value="ECO:0007669"/>
    <property type="project" value="TreeGrafter"/>
</dbReference>
<dbReference type="AlphaFoldDB" id="A0A427YHY7"/>
<organism evidence="1 2">
    <name type="scientific">Saitozyma podzolica</name>
    <dbReference type="NCBI Taxonomy" id="1890683"/>
    <lineage>
        <taxon>Eukaryota</taxon>
        <taxon>Fungi</taxon>
        <taxon>Dikarya</taxon>
        <taxon>Basidiomycota</taxon>
        <taxon>Agaricomycotina</taxon>
        <taxon>Tremellomycetes</taxon>
        <taxon>Tremellales</taxon>
        <taxon>Trimorphomycetaceae</taxon>
        <taxon>Saitozyma</taxon>
    </lineage>
</organism>
<sequence>MLDESALLRRGQRVRGGMGRQQIEKDPFPHLPSPSPQILHSITSQRQLLDASSSRPLVLIPTATQKHHIMSHPHPAPIHPSEIPAAAKGKTVFLTGATGYIGGTVLSKLLSLPIPPALFTVLTRDPKKAELFSSLTVPSGTTIQPLQGSLSDYDKLEKAASEHDITVSCADADNLEAVQAILKGMKKRREQSGHRPYLIHTSGTGVLVDNAKGNYPNDKVGATRTNCDCLQIFMAAQIYTDLNPMPASRDDPALLSMEVLPENAPHRQVDLAILEADAQGWCKSYIVLPSTIWGVGKGEIFEKGIANSFSDQVPTMARAGLDREQAGHVGKGANIWPHVNVSDVGDLYALVYNGALRKDIGHGKSGYYFGASGEYTMLAVSSAIGATLLDHKWSQTAQPAPWTEEDLKKYYGGSTYMGTNSRCRADRSKSIGWKPKFDDFEDFLKHVSNEVVRVEKHFGRKMDTATTKSAY</sequence>
<protein>
    <submittedName>
        <fullName evidence="1">Uncharacterized protein</fullName>
    </submittedName>
</protein>
<evidence type="ECO:0000313" key="2">
    <source>
        <dbReference type="Proteomes" id="UP000279259"/>
    </source>
</evidence>
<gene>
    <name evidence="1" type="ORF">EHS25_001298</name>
</gene>
<keyword evidence="2" id="KW-1185">Reference proteome</keyword>
<dbReference type="InterPro" id="IPR051783">
    <property type="entry name" value="NAD(P)-dependent_oxidoreduct"/>
</dbReference>
<dbReference type="STRING" id="1890683.A0A427YHY7"/>
<dbReference type="InterPro" id="IPR036291">
    <property type="entry name" value="NAD(P)-bd_dom_sf"/>
</dbReference>